<gene>
    <name evidence="1" type="ORF">LH22_03445</name>
</gene>
<organism evidence="1 2">
    <name type="scientific">Pantoea rwandensis</name>
    <dbReference type="NCBI Taxonomy" id="1076550"/>
    <lineage>
        <taxon>Bacteria</taxon>
        <taxon>Pseudomonadati</taxon>
        <taxon>Pseudomonadota</taxon>
        <taxon>Gammaproteobacteria</taxon>
        <taxon>Enterobacterales</taxon>
        <taxon>Erwiniaceae</taxon>
        <taxon>Pantoea</taxon>
    </lineage>
</organism>
<keyword evidence="2" id="KW-1185">Reference proteome</keyword>
<dbReference type="EMBL" id="CP009454">
    <property type="protein sequence ID" value="AIR84558.1"/>
    <property type="molecule type" value="Genomic_DNA"/>
</dbReference>
<dbReference type="Proteomes" id="UP000029495">
    <property type="component" value="Chromosome"/>
</dbReference>
<reference evidence="1 2" key="1">
    <citation type="submission" date="2014-09" db="EMBL/GenBank/DDBJ databases">
        <authorList>
            <person name="Chan K.-G."/>
        </authorList>
    </citation>
    <scope>NUCLEOTIDE SEQUENCE [LARGE SCALE GENOMIC DNA]</scope>
    <source>
        <strain evidence="1 2">ND04</strain>
    </source>
</reference>
<proteinExistence type="predicted"/>
<name>A0ABM5RF01_9GAMM</name>
<protein>
    <submittedName>
        <fullName evidence="1">Uncharacterized protein</fullName>
    </submittedName>
</protein>
<sequence>MISSFIRYPSYQRATNRVVVIGALIKTVAINDGPKNYRARIDAHLVKKRIVFNAAMMRTSS</sequence>
<evidence type="ECO:0000313" key="1">
    <source>
        <dbReference type="EMBL" id="AIR84558.1"/>
    </source>
</evidence>
<accession>A0ABM5RF01</accession>
<evidence type="ECO:0000313" key="2">
    <source>
        <dbReference type="Proteomes" id="UP000029495"/>
    </source>
</evidence>